<evidence type="ECO:0000313" key="2">
    <source>
        <dbReference type="EMBL" id="MFC0711828.1"/>
    </source>
</evidence>
<protein>
    <submittedName>
        <fullName evidence="2">Transposase</fullName>
    </submittedName>
</protein>
<keyword evidence="3" id="KW-1185">Reference proteome</keyword>
<dbReference type="Proteomes" id="UP001589891">
    <property type="component" value="Unassembled WGS sequence"/>
</dbReference>
<sequence length="99" mass="11514">MLNLFANQERETKLDSQGNPLALLNQHVDFAAIVEIDRWALRLSRIKGSRPPYPTELMTRLLTLRLSGEQMEFQVLDRMSFQRFAGLKHFGRVPDRNTT</sequence>
<accession>A0ABV6SRL8</accession>
<dbReference type="InterPro" id="IPR008490">
    <property type="entry name" value="Transposase_InsH_N"/>
</dbReference>
<feature type="domain" description="Transposase InsH N-terminal" evidence="1">
    <location>
        <begin position="11"/>
        <end position="98"/>
    </location>
</feature>
<evidence type="ECO:0000313" key="3">
    <source>
        <dbReference type="Proteomes" id="UP001589891"/>
    </source>
</evidence>
<evidence type="ECO:0000259" key="1">
    <source>
        <dbReference type="Pfam" id="PF05598"/>
    </source>
</evidence>
<comment type="caution">
    <text evidence="2">The sequence shown here is derived from an EMBL/GenBank/DDBJ whole genome shotgun (WGS) entry which is preliminary data.</text>
</comment>
<dbReference type="RefSeq" id="WP_376948897.1">
    <property type="nucleotide sequence ID" value="NZ_CP183182.1"/>
</dbReference>
<reference evidence="2 3" key="1">
    <citation type="submission" date="2024-09" db="EMBL/GenBank/DDBJ databases">
        <authorList>
            <person name="Sun Q."/>
            <person name="Mori K."/>
        </authorList>
    </citation>
    <scope>NUCLEOTIDE SEQUENCE [LARGE SCALE GENOMIC DNA]</scope>
    <source>
        <strain evidence="2 3">NCAIM B.01794</strain>
    </source>
</reference>
<proteinExistence type="predicted"/>
<gene>
    <name evidence="2" type="ORF">ACFFGX_20525</name>
</gene>
<organism evidence="2 3">
    <name type="scientific">Azorhizophilus paspali</name>
    <name type="common">Azotobacter paspali</name>
    <dbReference type="NCBI Taxonomy" id="69963"/>
    <lineage>
        <taxon>Bacteria</taxon>
        <taxon>Pseudomonadati</taxon>
        <taxon>Pseudomonadota</taxon>
        <taxon>Gammaproteobacteria</taxon>
        <taxon>Pseudomonadales</taxon>
        <taxon>Pseudomonadaceae</taxon>
        <taxon>Azorhizophilus</taxon>
    </lineage>
</organism>
<dbReference type="EMBL" id="JBHLSS010000136">
    <property type="protein sequence ID" value="MFC0711828.1"/>
    <property type="molecule type" value="Genomic_DNA"/>
</dbReference>
<dbReference type="Pfam" id="PF05598">
    <property type="entry name" value="DUF772"/>
    <property type="match status" value="1"/>
</dbReference>
<name>A0ABV6SRL8_AZOPA</name>